<accession>A0A2N9XS40</accession>
<organism evidence="1 2">
    <name type="scientific">Snodgrassella alvi</name>
    <dbReference type="NCBI Taxonomy" id="1196083"/>
    <lineage>
        <taxon>Bacteria</taxon>
        <taxon>Pseudomonadati</taxon>
        <taxon>Pseudomonadota</taxon>
        <taxon>Betaproteobacteria</taxon>
        <taxon>Neisseriales</taxon>
        <taxon>Neisseriaceae</taxon>
        <taxon>Snodgrassella</taxon>
    </lineage>
</organism>
<name>A0A2N9XS40_9NEIS</name>
<gene>
    <name evidence="1" type="ORF">BHC48_03930</name>
</gene>
<evidence type="ECO:0000313" key="2">
    <source>
        <dbReference type="Proteomes" id="UP000231484"/>
    </source>
</evidence>
<dbReference type="EMBL" id="MEIQ01000028">
    <property type="protein sequence ID" value="PIT51446.1"/>
    <property type="molecule type" value="Genomic_DNA"/>
</dbReference>
<comment type="caution">
    <text evidence="1">The sequence shown here is derived from an EMBL/GenBank/DDBJ whole genome shotgun (WGS) entry which is preliminary data.</text>
</comment>
<protein>
    <submittedName>
        <fullName evidence="1">Uncharacterized protein</fullName>
    </submittedName>
</protein>
<dbReference type="AlphaFoldDB" id="A0A2N9XS40"/>
<proteinExistence type="predicted"/>
<reference evidence="1 2" key="1">
    <citation type="journal article" date="2017" name="MBio">
        <title>Type VI secretion-mediated competition in the bee gut microbiome.</title>
        <authorList>
            <person name="Steele M.I."/>
            <person name="Kwong W.K."/>
            <person name="Powell J.E."/>
            <person name="Whiteley M."/>
            <person name="Moran N.A."/>
        </authorList>
    </citation>
    <scope>NUCLEOTIDE SEQUENCE [LARGE SCALE GENOMIC DNA]</scope>
    <source>
        <strain evidence="1 2">Occ4-2</strain>
    </source>
</reference>
<sequence length="113" mass="12988">MNDENNTNPEPAGFWDEMAQMVSKWDLSQFPMHTKPQPEKRLADDELVDIAYEAIHQLYHTKYDICLRKVVNELVKAIVLGGDYEQQTVSQILNHLPPAAKKMVTEYVQSNAN</sequence>
<evidence type="ECO:0000313" key="1">
    <source>
        <dbReference type="EMBL" id="PIT51446.1"/>
    </source>
</evidence>
<dbReference type="Proteomes" id="UP000231484">
    <property type="component" value="Unassembled WGS sequence"/>
</dbReference>